<dbReference type="Pfam" id="PF23571">
    <property type="entry name" value="GH3_M"/>
    <property type="match status" value="1"/>
</dbReference>
<dbReference type="InterPro" id="IPR055377">
    <property type="entry name" value="GH3_M"/>
</dbReference>
<evidence type="ECO:0000313" key="5">
    <source>
        <dbReference type="Proteomes" id="UP000054477"/>
    </source>
</evidence>
<protein>
    <recommendedName>
        <fullName evidence="6">GH3 auxin-responsive promoter</fullName>
    </recommendedName>
</protein>
<dbReference type="HOGENOM" id="CLU_062473_0_0_1"/>
<proteinExistence type="predicted"/>
<organism evidence="4 5">
    <name type="scientific">Laccaria amethystina LaAM-08-1</name>
    <dbReference type="NCBI Taxonomy" id="1095629"/>
    <lineage>
        <taxon>Eukaryota</taxon>
        <taxon>Fungi</taxon>
        <taxon>Dikarya</taxon>
        <taxon>Basidiomycota</taxon>
        <taxon>Agaricomycotina</taxon>
        <taxon>Agaricomycetes</taxon>
        <taxon>Agaricomycetidae</taxon>
        <taxon>Agaricales</taxon>
        <taxon>Agaricineae</taxon>
        <taxon>Hydnangiaceae</taxon>
        <taxon>Laccaria</taxon>
    </lineage>
</organism>
<keyword evidence="1" id="KW-0472">Membrane</keyword>
<dbReference type="Proteomes" id="UP000054477">
    <property type="component" value="Unassembled WGS sequence"/>
</dbReference>
<dbReference type="InterPro" id="IPR004993">
    <property type="entry name" value="GH3"/>
</dbReference>
<feature type="transmembrane region" description="Helical" evidence="1">
    <location>
        <begin position="16"/>
        <end position="36"/>
    </location>
</feature>
<reference evidence="5" key="2">
    <citation type="submission" date="2015-01" db="EMBL/GenBank/DDBJ databases">
        <title>Evolutionary Origins and Diversification of the Mycorrhizal Mutualists.</title>
        <authorList>
            <consortium name="DOE Joint Genome Institute"/>
            <consortium name="Mycorrhizal Genomics Consortium"/>
            <person name="Kohler A."/>
            <person name="Kuo A."/>
            <person name="Nagy L.G."/>
            <person name="Floudas D."/>
            <person name="Copeland A."/>
            <person name="Barry K.W."/>
            <person name="Cichocki N."/>
            <person name="Veneault-Fourrey C."/>
            <person name="LaButti K."/>
            <person name="Lindquist E.A."/>
            <person name="Lipzen A."/>
            <person name="Lundell T."/>
            <person name="Morin E."/>
            <person name="Murat C."/>
            <person name="Riley R."/>
            <person name="Ohm R."/>
            <person name="Sun H."/>
            <person name="Tunlid A."/>
            <person name="Henrissat B."/>
            <person name="Grigoriev I.V."/>
            <person name="Hibbett D.S."/>
            <person name="Martin F."/>
        </authorList>
    </citation>
    <scope>NUCLEOTIDE SEQUENCE [LARGE SCALE GENOMIC DNA]</scope>
    <source>
        <strain evidence="5">LaAM-08-1</strain>
    </source>
</reference>
<keyword evidence="1" id="KW-0812">Transmembrane</keyword>
<dbReference type="Pfam" id="PF03321">
    <property type="entry name" value="GH3"/>
    <property type="match status" value="1"/>
</dbReference>
<dbReference type="OrthoDB" id="2979464at2759"/>
<dbReference type="GO" id="GO:0016881">
    <property type="term" value="F:acid-amino acid ligase activity"/>
    <property type="evidence" value="ECO:0007669"/>
    <property type="project" value="TreeGrafter"/>
</dbReference>
<keyword evidence="1" id="KW-1133">Transmembrane helix</keyword>
<keyword evidence="5" id="KW-1185">Reference proteome</keyword>
<evidence type="ECO:0000256" key="1">
    <source>
        <dbReference type="SAM" id="Phobius"/>
    </source>
</evidence>
<gene>
    <name evidence="4" type="ORF">K443DRAFT_643436</name>
</gene>
<evidence type="ECO:0000259" key="3">
    <source>
        <dbReference type="Pfam" id="PF23572"/>
    </source>
</evidence>
<sequence>MRICFSTAPFSSVPFAVWYIPTFLGNLFMTMFFAVLDPSLVFMRASYTSTFYDAVLILEEHWDTVIDAVENGTIPDVYDLDYCRPYLEAQVKPNPHRAAELRLIEKGKEGWLREIWPLLKVVRASNSGSYAAFGAKIRHHVGPAVDIESYSYGATECMVGYGYDSANDHNLYRLYDGSYFEFLDVAEVESRISLRQAWEVQIGERYELVVTTRHGLWRYQMGDVVEIGGFHPSDGQPLIRFVERRGIGFRIHAELVTDRLLQDAIYSVHDTLGRVLEFVAELDDRQFPRNYGYLVELEGELGPDPGSAPRKVQEVLLTNPGYKKFTDYGRIGMPTIRIVAPRTFRAYREWRLELTGRPMGQIKVPTTTVDVVTKEWLARRVILEVGLPSVASST</sequence>
<dbReference type="EMBL" id="KN838821">
    <property type="protein sequence ID" value="KIJ93848.1"/>
    <property type="molecule type" value="Genomic_DNA"/>
</dbReference>
<evidence type="ECO:0000313" key="4">
    <source>
        <dbReference type="EMBL" id="KIJ93848.1"/>
    </source>
</evidence>
<evidence type="ECO:0000259" key="2">
    <source>
        <dbReference type="Pfam" id="PF23571"/>
    </source>
</evidence>
<accession>A0A0C9WY41</accession>
<dbReference type="Pfam" id="PF23572">
    <property type="entry name" value="GH3_C"/>
    <property type="match status" value="1"/>
</dbReference>
<dbReference type="InterPro" id="IPR055378">
    <property type="entry name" value="GH3_C"/>
</dbReference>
<evidence type="ECO:0008006" key="6">
    <source>
        <dbReference type="Google" id="ProtNLM"/>
    </source>
</evidence>
<name>A0A0C9WY41_9AGAR</name>
<feature type="domain" description="GH3 middle" evidence="2">
    <location>
        <begin position="175"/>
        <end position="244"/>
    </location>
</feature>
<reference evidence="4 5" key="1">
    <citation type="submission" date="2014-04" db="EMBL/GenBank/DDBJ databases">
        <authorList>
            <consortium name="DOE Joint Genome Institute"/>
            <person name="Kuo A."/>
            <person name="Kohler A."/>
            <person name="Nagy L.G."/>
            <person name="Floudas D."/>
            <person name="Copeland A."/>
            <person name="Barry K.W."/>
            <person name="Cichocki N."/>
            <person name="Veneault-Fourrey C."/>
            <person name="LaButti K."/>
            <person name="Lindquist E.A."/>
            <person name="Lipzen A."/>
            <person name="Lundell T."/>
            <person name="Morin E."/>
            <person name="Murat C."/>
            <person name="Sun H."/>
            <person name="Tunlid A."/>
            <person name="Henrissat B."/>
            <person name="Grigoriev I.V."/>
            <person name="Hibbett D.S."/>
            <person name="Martin F."/>
            <person name="Nordberg H.P."/>
            <person name="Cantor M.N."/>
            <person name="Hua S.X."/>
        </authorList>
    </citation>
    <scope>NUCLEOTIDE SEQUENCE [LARGE SCALE GENOMIC DNA]</scope>
    <source>
        <strain evidence="4 5">LaAM-08-1</strain>
    </source>
</reference>
<dbReference type="PANTHER" id="PTHR31901:SF9">
    <property type="entry name" value="GH3 DOMAIN-CONTAINING PROTEIN"/>
    <property type="match status" value="1"/>
</dbReference>
<feature type="domain" description="GH3 C-terminal" evidence="3">
    <location>
        <begin position="273"/>
        <end position="367"/>
    </location>
</feature>
<dbReference type="GO" id="GO:0005737">
    <property type="term" value="C:cytoplasm"/>
    <property type="evidence" value="ECO:0007669"/>
    <property type="project" value="TreeGrafter"/>
</dbReference>
<dbReference type="AlphaFoldDB" id="A0A0C9WY41"/>
<dbReference type="PANTHER" id="PTHR31901">
    <property type="entry name" value="GH3 DOMAIN-CONTAINING PROTEIN"/>
    <property type="match status" value="1"/>
</dbReference>